<dbReference type="InterPro" id="IPR008533">
    <property type="entry name" value="DUF815"/>
</dbReference>
<dbReference type="CDD" id="cd00009">
    <property type="entry name" value="AAA"/>
    <property type="match status" value="1"/>
</dbReference>
<dbReference type="PANTHER" id="PTHR42935:SF1">
    <property type="entry name" value="SLR0930 PROTEIN"/>
    <property type="match status" value="1"/>
</dbReference>
<dbReference type="Pfam" id="PF05673">
    <property type="entry name" value="DUF815"/>
    <property type="match status" value="1"/>
</dbReference>
<accession>A0ABR7NIQ6</accession>
<gene>
    <name evidence="2" type="ORF">H8717_07730</name>
</gene>
<proteinExistence type="predicted"/>
<dbReference type="Gene3D" id="3.40.50.300">
    <property type="entry name" value="P-loop containing nucleotide triphosphate hydrolases"/>
    <property type="match status" value="1"/>
</dbReference>
<dbReference type="Proteomes" id="UP000658131">
    <property type="component" value="Unassembled WGS sequence"/>
</dbReference>
<dbReference type="InterPro" id="IPR027417">
    <property type="entry name" value="P-loop_NTPase"/>
</dbReference>
<keyword evidence="3" id="KW-1185">Reference proteome</keyword>
<reference evidence="2 3" key="1">
    <citation type="submission" date="2020-08" db="EMBL/GenBank/DDBJ databases">
        <title>Genome public.</title>
        <authorList>
            <person name="Liu C."/>
            <person name="Sun Q."/>
        </authorList>
    </citation>
    <scope>NUCLEOTIDE SEQUENCE [LARGE SCALE GENOMIC DNA]</scope>
    <source>
        <strain evidence="2 3">BX1</strain>
    </source>
</reference>
<organism evidence="2 3">
    <name type="scientific">Yanshouia hominis</name>
    <dbReference type="NCBI Taxonomy" id="2763673"/>
    <lineage>
        <taxon>Bacteria</taxon>
        <taxon>Bacillati</taxon>
        <taxon>Bacillota</taxon>
        <taxon>Clostridia</taxon>
        <taxon>Eubacteriales</taxon>
        <taxon>Oscillospiraceae</taxon>
        <taxon>Yanshouia</taxon>
    </lineage>
</organism>
<dbReference type="GO" id="GO:0005524">
    <property type="term" value="F:ATP binding"/>
    <property type="evidence" value="ECO:0007669"/>
    <property type="project" value="UniProtKB-KW"/>
</dbReference>
<dbReference type="SMART" id="SM00382">
    <property type="entry name" value="AAA"/>
    <property type="match status" value="1"/>
</dbReference>
<feature type="domain" description="AAA+ ATPase" evidence="1">
    <location>
        <begin position="199"/>
        <end position="340"/>
    </location>
</feature>
<evidence type="ECO:0000259" key="1">
    <source>
        <dbReference type="SMART" id="SM00382"/>
    </source>
</evidence>
<keyword evidence="2" id="KW-0067">ATP-binding</keyword>
<evidence type="ECO:0000313" key="2">
    <source>
        <dbReference type="EMBL" id="MBC8576294.1"/>
    </source>
</evidence>
<evidence type="ECO:0000313" key="3">
    <source>
        <dbReference type="Proteomes" id="UP000658131"/>
    </source>
</evidence>
<dbReference type="EMBL" id="JACRTB010000010">
    <property type="protein sequence ID" value="MBC8576294.1"/>
    <property type="molecule type" value="Genomic_DNA"/>
</dbReference>
<dbReference type="RefSeq" id="WP_262399827.1">
    <property type="nucleotide sequence ID" value="NZ_JACRTB010000010.1"/>
</dbReference>
<dbReference type="InterPro" id="IPR003593">
    <property type="entry name" value="AAA+_ATPase"/>
</dbReference>
<dbReference type="PANTHER" id="PTHR42935">
    <property type="entry name" value="SLR0930 PROTEIN"/>
    <property type="match status" value="1"/>
</dbReference>
<keyword evidence="2" id="KW-0547">Nucleotide-binding</keyword>
<comment type="caution">
    <text evidence="2">The sequence shown here is derived from an EMBL/GenBank/DDBJ whole genome shotgun (WGS) entry which is preliminary data.</text>
</comment>
<protein>
    <submittedName>
        <fullName evidence="2">ATP-binding protein</fullName>
    </submittedName>
</protein>
<dbReference type="SUPFAM" id="SSF52540">
    <property type="entry name" value="P-loop containing nucleoside triphosphate hydrolases"/>
    <property type="match status" value="1"/>
</dbReference>
<name>A0ABR7NIQ6_9FIRM</name>
<sequence length="397" mass="44740">MARVYEPGLRLRSLVIFRNLLEDPVIAALQDLFDEHGDIPARVRRYAKFAAALYEHGDNLSDYILSAVLCDENPVMAALALNRPISPCFEEAFRQELGLLEQISQIASEDMKDLVGYKGFLPSYEITGYDFRKCYGDRLVEISRYGYGIFVRHRMFLFENHQLIPVLNPDPITLNCLPGYEQQRRQVLDNTVALLEGRPAANVLLYGDSGTGKSSTVKAVVNELFDRGLRLIELKKSQIVEIPALLDRLSVNPLHFILFIDDLSFSRDDDSYATLKAVLEGSVSSKTGNVAIYATSNRRHLVKESFADRDGDDLHYNDTIAELTSLSDRFGLTITFEKPDKEKYIGIVGQLADLHEISMPREELFARAEAFALHRSGRSPRVAKQFIESLLANGETN</sequence>